<protein>
    <submittedName>
        <fullName evidence="2">Uncharacterized protein</fullName>
    </submittedName>
</protein>
<proteinExistence type="predicted"/>
<comment type="caution">
    <text evidence="2">The sequence shown here is derived from an EMBL/GenBank/DDBJ whole genome shotgun (WGS) entry which is preliminary data.</text>
</comment>
<dbReference type="AlphaFoldDB" id="A0A645JP27"/>
<gene>
    <name evidence="2" type="ORF">SDC9_209079</name>
</gene>
<evidence type="ECO:0000313" key="2">
    <source>
        <dbReference type="EMBL" id="MPN61343.1"/>
    </source>
</evidence>
<reference evidence="2" key="1">
    <citation type="submission" date="2019-08" db="EMBL/GenBank/DDBJ databases">
        <authorList>
            <person name="Kucharzyk K."/>
            <person name="Murdoch R.W."/>
            <person name="Higgins S."/>
            <person name="Loffler F."/>
        </authorList>
    </citation>
    <scope>NUCLEOTIDE SEQUENCE</scope>
</reference>
<organism evidence="2">
    <name type="scientific">bioreactor metagenome</name>
    <dbReference type="NCBI Taxonomy" id="1076179"/>
    <lineage>
        <taxon>unclassified sequences</taxon>
        <taxon>metagenomes</taxon>
        <taxon>ecological metagenomes</taxon>
    </lineage>
</organism>
<evidence type="ECO:0000256" key="1">
    <source>
        <dbReference type="SAM" id="MobiDB-lite"/>
    </source>
</evidence>
<dbReference type="EMBL" id="VSSQ01137828">
    <property type="protein sequence ID" value="MPN61343.1"/>
    <property type="molecule type" value="Genomic_DNA"/>
</dbReference>
<name>A0A645JP27_9ZZZZ</name>
<accession>A0A645JP27</accession>
<feature type="region of interest" description="Disordered" evidence="1">
    <location>
        <begin position="18"/>
        <end position="42"/>
    </location>
</feature>
<sequence>MVEDRHFRHEGFADSRLQHDFPEADGVRHGGGEQGGKCDNAGQLAGHDASRKLFFVLLRKISLCS</sequence>
<feature type="compositionally biased region" description="Basic and acidic residues" evidence="1">
    <location>
        <begin position="18"/>
        <end position="31"/>
    </location>
</feature>